<evidence type="ECO:0000256" key="13">
    <source>
        <dbReference type="ARBA" id="ARBA00022840"/>
    </source>
</evidence>
<dbReference type="PANTHER" id="PTHR48056:SF45">
    <property type="entry name" value="PROTEIN KINASE DOMAIN-CONTAINING PROTEIN"/>
    <property type="match status" value="1"/>
</dbReference>
<evidence type="ECO:0000256" key="18">
    <source>
        <dbReference type="ARBA" id="ARBA00047899"/>
    </source>
</evidence>
<comment type="caution">
    <text evidence="22">The sequence shown here is derived from an EMBL/GenBank/DDBJ whole genome shotgun (WGS) entry which is preliminary data.</text>
</comment>
<name>A0A6A2WZA4_HIBSY</name>
<dbReference type="AlphaFoldDB" id="A0A6A2WZA4"/>
<keyword evidence="15 20" id="KW-0472">Membrane</keyword>
<evidence type="ECO:0000313" key="23">
    <source>
        <dbReference type="Proteomes" id="UP000436088"/>
    </source>
</evidence>
<dbReference type="InterPro" id="IPR050647">
    <property type="entry name" value="Plant_LRR-RLKs"/>
</dbReference>
<dbReference type="FunFam" id="3.80.10.10:FF:000041">
    <property type="entry name" value="LRR receptor-like serine/threonine-protein kinase ERECTA"/>
    <property type="match status" value="2"/>
</dbReference>
<dbReference type="Pfam" id="PF00560">
    <property type="entry name" value="LRR_1"/>
    <property type="match status" value="3"/>
</dbReference>
<dbReference type="InterPro" id="IPR000719">
    <property type="entry name" value="Prot_kinase_dom"/>
</dbReference>
<reference evidence="22" key="1">
    <citation type="submission" date="2019-09" db="EMBL/GenBank/DDBJ databases">
        <title>Draft genome information of white flower Hibiscus syriacus.</title>
        <authorList>
            <person name="Kim Y.-M."/>
        </authorList>
    </citation>
    <scope>NUCLEOTIDE SEQUENCE [LARGE SCALE GENOMIC DNA]</scope>
    <source>
        <strain evidence="22">YM2019G1</strain>
    </source>
</reference>
<evidence type="ECO:0000256" key="12">
    <source>
        <dbReference type="ARBA" id="ARBA00022777"/>
    </source>
</evidence>
<evidence type="ECO:0000256" key="15">
    <source>
        <dbReference type="ARBA" id="ARBA00023136"/>
    </source>
</evidence>
<keyword evidence="7" id="KW-0808">Transferase</keyword>
<evidence type="ECO:0000259" key="21">
    <source>
        <dbReference type="PROSITE" id="PS50011"/>
    </source>
</evidence>
<dbReference type="SUPFAM" id="SSF52058">
    <property type="entry name" value="L domain-like"/>
    <property type="match status" value="1"/>
</dbReference>
<evidence type="ECO:0000256" key="5">
    <source>
        <dbReference type="ARBA" id="ARBA00022553"/>
    </source>
</evidence>
<dbReference type="Gene3D" id="1.10.510.10">
    <property type="entry name" value="Transferase(Phosphotransferase) domain 1"/>
    <property type="match status" value="1"/>
</dbReference>
<evidence type="ECO:0000256" key="8">
    <source>
        <dbReference type="ARBA" id="ARBA00022692"/>
    </source>
</evidence>
<accession>A0A6A2WZA4</accession>
<dbReference type="InterPro" id="IPR008271">
    <property type="entry name" value="Ser/Thr_kinase_AS"/>
</dbReference>
<protein>
    <recommendedName>
        <fullName evidence="3">non-specific serine/threonine protein kinase</fullName>
        <ecNumber evidence="3">2.7.11.1</ecNumber>
    </recommendedName>
</protein>
<evidence type="ECO:0000256" key="6">
    <source>
        <dbReference type="ARBA" id="ARBA00022614"/>
    </source>
</evidence>
<comment type="similarity">
    <text evidence="2">Belongs to the RLP family.</text>
</comment>
<organism evidence="22 23">
    <name type="scientific">Hibiscus syriacus</name>
    <name type="common">Rose of Sharon</name>
    <dbReference type="NCBI Taxonomy" id="106335"/>
    <lineage>
        <taxon>Eukaryota</taxon>
        <taxon>Viridiplantae</taxon>
        <taxon>Streptophyta</taxon>
        <taxon>Embryophyta</taxon>
        <taxon>Tracheophyta</taxon>
        <taxon>Spermatophyta</taxon>
        <taxon>Magnoliopsida</taxon>
        <taxon>eudicotyledons</taxon>
        <taxon>Gunneridae</taxon>
        <taxon>Pentapetalae</taxon>
        <taxon>rosids</taxon>
        <taxon>malvids</taxon>
        <taxon>Malvales</taxon>
        <taxon>Malvaceae</taxon>
        <taxon>Malvoideae</taxon>
        <taxon>Hibiscus</taxon>
    </lineage>
</organism>
<gene>
    <name evidence="22" type="ORF">F3Y22_tig00112402pilonHSYRG00167</name>
</gene>
<keyword evidence="5" id="KW-0597">Phosphoprotein</keyword>
<feature type="domain" description="Protein kinase" evidence="21">
    <location>
        <begin position="450"/>
        <end position="577"/>
    </location>
</feature>
<evidence type="ECO:0000313" key="22">
    <source>
        <dbReference type="EMBL" id="KAE8667513.1"/>
    </source>
</evidence>
<dbReference type="PROSITE" id="PS00108">
    <property type="entry name" value="PROTEIN_KINASE_ST"/>
    <property type="match status" value="1"/>
</dbReference>
<dbReference type="Gene3D" id="3.80.10.10">
    <property type="entry name" value="Ribonuclease Inhibitor"/>
    <property type="match status" value="2"/>
</dbReference>
<evidence type="ECO:0000256" key="10">
    <source>
        <dbReference type="ARBA" id="ARBA00022737"/>
    </source>
</evidence>
<dbReference type="Pfam" id="PF00069">
    <property type="entry name" value="Pkinase"/>
    <property type="match status" value="1"/>
</dbReference>
<keyword evidence="12" id="KW-0418">Kinase</keyword>
<evidence type="ECO:0000256" key="19">
    <source>
        <dbReference type="ARBA" id="ARBA00048679"/>
    </source>
</evidence>
<sequence length="577" mass="64306">MTMSLKLKFPKNWAPFHISQYDIYNNRLSGPFPDEIGILSFLTQLIAYSNNITGSLATSLCNLKRLKSFQARQNLLTGSLPSNFGSCKSFQYLGLAHNALTGSIPKGIGRLKNLRELILWGNQLSGLIPLVGRVPKELGSIINLSRLFLYRNQLNGTIPREIGNLSFAEQIDFLENSLTTEIPVEFSKIEGLQLLSLFENQLTGVIPVDLAFLKNLSKFDLSINYLTGPIPTGQSTYGKDPSTSLSKLEPDLSQLWINKLTGNILWINKLTGNIPSGVENCQSLVQLLLAGNSLTESFPSNLCKLVNLSAEGYHQNCLTAKCFNESISEGTDLRKVYLGLYHPYHALATWLQQLYWKRMPLWRSFWWLSPPSSSTPFVPDTKDKRIRLGKVMAIVAATIGGVSLIIITVIIYFMRSPVGMVPTAARVSDIYCSAREGLTFRNLVAATENFDERFVIGRGACGTVYKAFLPSGQAVAVKKLASQQEGNNNIDNSFRAEILTLGNIQHRNIVMIYGFCNHQGLNLLLYEYMSRGAQGIAYLHHDCKPRIFHSDIKSNNILLDEKFEAYVSDFGLAKIIV</sequence>
<evidence type="ECO:0000256" key="2">
    <source>
        <dbReference type="ARBA" id="ARBA00009592"/>
    </source>
</evidence>
<dbReference type="GO" id="GO:0004674">
    <property type="term" value="F:protein serine/threonine kinase activity"/>
    <property type="evidence" value="ECO:0007669"/>
    <property type="project" value="UniProtKB-KW"/>
</dbReference>
<keyword evidence="11" id="KW-0547">Nucleotide-binding</keyword>
<dbReference type="InterPro" id="IPR001611">
    <property type="entry name" value="Leu-rich_rpt"/>
</dbReference>
<dbReference type="PANTHER" id="PTHR48056">
    <property type="entry name" value="LRR RECEPTOR-LIKE SERINE/THREONINE-PROTEIN KINASE-RELATED"/>
    <property type="match status" value="1"/>
</dbReference>
<keyword evidence="17" id="KW-0325">Glycoprotein</keyword>
<keyword evidence="13" id="KW-0067">ATP-binding</keyword>
<evidence type="ECO:0000256" key="7">
    <source>
        <dbReference type="ARBA" id="ARBA00022679"/>
    </source>
</evidence>
<evidence type="ECO:0000256" key="14">
    <source>
        <dbReference type="ARBA" id="ARBA00022989"/>
    </source>
</evidence>
<keyword evidence="4" id="KW-0723">Serine/threonine-protein kinase</keyword>
<evidence type="ECO:0000256" key="16">
    <source>
        <dbReference type="ARBA" id="ARBA00023170"/>
    </source>
</evidence>
<keyword evidence="14 20" id="KW-1133">Transmembrane helix</keyword>
<dbReference type="GO" id="GO:0016020">
    <property type="term" value="C:membrane"/>
    <property type="evidence" value="ECO:0007669"/>
    <property type="project" value="UniProtKB-SubCell"/>
</dbReference>
<comment type="catalytic activity">
    <reaction evidence="18">
        <text>L-threonyl-[protein] + ATP = O-phospho-L-threonyl-[protein] + ADP + H(+)</text>
        <dbReference type="Rhea" id="RHEA:46608"/>
        <dbReference type="Rhea" id="RHEA-COMP:11060"/>
        <dbReference type="Rhea" id="RHEA-COMP:11605"/>
        <dbReference type="ChEBI" id="CHEBI:15378"/>
        <dbReference type="ChEBI" id="CHEBI:30013"/>
        <dbReference type="ChEBI" id="CHEBI:30616"/>
        <dbReference type="ChEBI" id="CHEBI:61977"/>
        <dbReference type="ChEBI" id="CHEBI:456216"/>
        <dbReference type="EC" id="2.7.11.1"/>
    </reaction>
</comment>
<feature type="transmembrane region" description="Helical" evidence="20">
    <location>
        <begin position="391"/>
        <end position="414"/>
    </location>
</feature>
<evidence type="ECO:0000256" key="4">
    <source>
        <dbReference type="ARBA" id="ARBA00022527"/>
    </source>
</evidence>
<keyword evidence="9" id="KW-0732">Signal</keyword>
<dbReference type="GO" id="GO:0005524">
    <property type="term" value="F:ATP binding"/>
    <property type="evidence" value="ECO:0007669"/>
    <property type="project" value="UniProtKB-KW"/>
</dbReference>
<evidence type="ECO:0000256" key="9">
    <source>
        <dbReference type="ARBA" id="ARBA00022729"/>
    </source>
</evidence>
<dbReference type="FunFam" id="3.30.200.20:FF:000309">
    <property type="entry name" value="Leucine-rich repeat receptor protein kinase MSP1"/>
    <property type="match status" value="1"/>
</dbReference>
<keyword evidence="10" id="KW-0677">Repeat</keyword>
<proteinExistence type="inferred from homology"/>
<keyword evidence="23" id="KW-1185">Reference proteome</keyword>
<dbReference type="Gene3D" id="3.30.200.20">
    <property type="entry name" value="Phosphorylase Kinase, domain 1"/>
    <property type="match status" value="1"/>
</dbReference>
<dbReference type="GO" id="GO:0033612">
    <property type="term" value="F:receptor serine/threonine kinase binding"/>
    <property type="evidence" value="ECO:0007669"/>
    <property type="project" value="TreeGrafter"/>
</dbReference>
<evidence type="ECO:0000256" key="1">
    <source>
        <dbReference type="ARBA" id="ARBA00004479"/>
    </source>
</evidence>
<comment type="catalytic activity">
    <reaction evidence="19">
        <text>L-seryl-[protein] + ATP = O-phospho-L-seryl-[protein] + ADP + H(+)</text>
        <dbReference type="Rhea" id="RHEA:17989"/>
        <dbReference type="Rhea" id="RHEA-COMP:9863"/>
        <dbReference type="Rhea" id="RHEA-COMP:11604"/>
        <dbReference type="ChEBI" id="CHEBI:15378"/>
        <dbReference type="ChEBI" id="CHEBI:29999"/>
        <dbReference type="ChEBI" id="CHEBI:30616"/>
        <dbReference type="ChEBI" id="CHEBI:83421"/>
        <dbReference type="ChEBI" id="CHEBI:456216"/>
        <dbReference type="EC" id="2.7.11.1"/>
    </reaction>
</comment>
<dbReference type="SUPFAM" id="SSF56112">
    <property type="entry name" value="Protein kinase-like (PK-like)"/>
    <property type="match status" value="1"/>
</dbReference>
<dbReference type="InterPro" id="IPR011009">
    <property type="entry name" value="Kinase-like_dom_sf"/>
</dbReference>
<dbReference type="InterPro" id="IPR032675">
    <property type="entry name" value="LRR_dom_sf"/>
</dbReference>
<evidence type="ECO:0000256" key="3">
    <source>
        <dbReference type="ARBA" id="ARBA00012513"/>
    </source>
</evidence>
<evidence type="ECO:0000256" key="17">
    <source>
        <dbReference type="ARBA" id="ARBA00023180"/>
    </source>
</evidence>
<dbReference type="EMBL" id="VEPZ02001572">
    <property type="protein sequence ID" value="KAE8667513.1"/>
    <property type="molecule type" value="Genomic_DNA"/>
</dbReference>
<evidence type="ECO:0000256" key="11">
    <source>
        <dbReference type="ARBA" id="ARBA00022741"/>
    </source>
</evidence>
<evidence type="ECO:0000256" key="20">
    <source>
        <dbReference type="SAM" id="Phobius"/>
    </source>
</evidence>
<comment type="subcellular location">
    <subcellularLocation>
        <location evidence="1">Membrane</location>
        <topology evidence="1">Single-pass type I membrane protein</topology>
    </subcellularLocation>
</comment>
<dbReference type="PROSITE" id="PS50011">
    <property type="entry name" value="PROTEIN_KINASE_DOM"/>
    <property type="match status" value="1"/>
</dbReference>
<keyword evidence="6" id="KW-0433">Leucine-rich repeat</keyword>
<dbReference type="Proteomes" id="UP000436088">
    <property type="component" value="Unassembled WGS sequence"/>
</dbReference>
<keyword evidence="8 20" id="KW-0812">Transmembrane</keyword>
<dbReference type="EC" id="2.7.11.1" evidence="3"/>
<keyword evidence="16" id="KW-0675">Receptor</keyword>